<accession>A0A858QAK9</accession>
<dbReference type="EMBL" id="CP046565">
    <property type="protein sequence ID" value="QJD30853.1"/>
    <property type="molecule type" value="Genomic_DNA"/>
</dbReference>
<evidence type="ECO:0008006" key="6">
    <source>
        <dbReference type="Google" id="ProtNLM"/>
    </source>
</evidence>
<evidence type="ECO:0000256" key="3">
    <source>
        <dbReference type="SAM" id="SignalP"/>
    </source>
</evidence>
<reference evidence="5" key="1">
    <citation type="submission" date="2019-12" db="EMBL/GenBank/DDBJ databases">
        <authorList>
            <person name="Awala S.I."/>
            <person name="Rhee S.K."/>
        </authorList>
    </citation>
    <scope>NUCLEOTIDE SEQUENCE [LARGE SCALE GENOMIC DNA]</scope>
    <source>
        <strain evidence="5">IM1</strain>
    </source>
</reference>
<evidence type="ECO:0000256" key="2">
    <source>
        <dbReference type="SAM" id="MobiDB-lite"/>
    </source>
</evidence>
<keyword evidence="3" id="KW-0732">Signal</keyword>
<dbReference type="AlphaFoldDB" id="A0A858QAK9"/>
<evidence type="ECO:0000313" key="4">
    <source>
        <dbReference type="EMBL" id="QJD30853.1"/>
    </source>
</evidence>
<proteinExistence type="predicted"/>
<keyword evidence="5" id="KW-1185">Reference proteome</keyword>
<feature type="coiled-coil region" evidence="1">
    <location>
        <begin position="44"/>
        <end position="71"/>
    </location>
</feature>
<dbReference type="Proteomes" id="UP000503004">
    <property type="component" value="Chromosome"/>
</dbReference>
<dbReference type="Gene3D" id="2.40.160.10">
    <property type="entry name" value="Porin"/>
    <property type="match status" value="1"/>
</dbReference>
<evidence type="ECO:0000313" key="5">
    <source>
        <dbReference type="Proteomes" id="UP000503004"/>
    </source>
</evidence>
<feature type="region of interest" description="Disordered" evidence="2">
    <location>
        <begin position="73"/>
        <end position="105"/>
    </location>
</feature>
<dbReference type="KEGG" id="metu:GNH96_13345"/>
<gene>
    <name evidence="4" type="ORF">GNH96_13345</name>
</gene>
<keyword evidence="1" id="KW-0175">Coiled coil</keyword>
<sequence length="505" mass="55662">MSEPTAKPSPLRTALSTALLSYGLAGAANAAQKLPTVEDLWKVIQQQQQEIEALKTKLGQTETVQKEVKQEVQDLKTANKAEATAEPEKPGGAASKKKAKSESERKTDILAAEVEKLKTSLIIPEKREYKSMYGMAPAASQVYMNKRGLSLGGYGEFFYTNFQNDGVKKSLQEKNTADMARLVIYAGYKFNDWIVLNNEIEFEHASTGEGSEEKGEVSVEFSYLDFLFDPRVNARTGLMLVPMGFINEIHEPLFFHGNRRPAVEQLIIPTTWREMGVGVHGEIVPGLVYRAYGVNGLNAEGFDSLGIREGRQGGSQALAENLAFTGRVDYMPPELPGLMIGASTFLGDAGQGNVYMTAAGPQKPNVFTQLYEGHLQWHYRGFEFRALGAWGGVGDAAILSEAKGETVGSSNYGWYVEGAYDVLPWLWQGTTQYLAPFVRYQRYNTLATVPDGFTDYDGLYDQRIYQAGLTYKPITNIVIKADYQNISSGAGQLPGQFNLGVGFIY</sequence>
<protein>
    <recommendedName>
        <fullName evidence="6">Phosphate-selective porin O and P</fullName>
    </recommendedName>
</protein>
<dbReference type="InterPro" id="IPR023614">
    <property type="entry name" value="Porin_dom_sf"/>
</dbReference>
<feature type="chain" id="PRO_5032390740" description="Phosphate-selective porin O and P" evidence="3">
    <location>
        <begin position="31"/>
        <end position="505"/>
    </location>
</feature>
<dbReference type="SUPFAM" id="SSF56935">
    <property type="entry name" value="Porins"/>
    <property type="match status" value="1"/>
</dbReference>
<dbReference type="RefSeq" id="WP_169604128.1">
    <property type="nucleotide sequence ID" value="NZ_CP046565.1"/>
</dbReference>
<evidence type="ECO:0000256" key="1">
    <source>
        <dbReference type="SAM" id="Coils"/>
    </source>
</evidence>
<feature type="signal peptide" evidence="3">
    <location>
        <begin position="1"/>
        <end position="30"/>
    </location>
</feature>
<organism evidence="4 5">
    <name type="scientific">Methylococcus geothermalis</name>
    <dbReference type="NCBI Taxonomy" id="2681310"/>
    <lineage>
        <taxon>Bacteria</taxon>
        <taxon>Pseudomonadati</taxon>
        <taxon>Pseudomonadota</taxon>
        <taxon>Gammaproteobacteria</taxon>
        <taxon>Methylococcales</taxon>
        <taxon>Methylococcaceae</taxon>
        <taxon>Methylococcus</taxon>
    </lineage>
</organism>
<name>A0A858QAK9_9GAMM</name>